<reference evidence="2" key="2">
    <citation type="submission" date="2025-08" db="UniProtKB">
        <authorList>
            <consortium name="Ensembl"/>
        </authorList>
    </citation>
    <scope>IDENTIFICATION</scope>
</reference>
<dbReference type="InParanoid" id="A0A671TV84"/>
<organism evidence="2 3">
    <name type="scientific">Sparus aurata</name>
    <name type="common">Gilthead sea bream</name>
    <dbReference type="NCBI Taxonomy" id="8175"/>
    <lineage>
        <taxon>Eukaryota</taxon>
        <taxon>Metazoa</taxon>
        <taxon>Chordata</taxon>
        <taxon>Craniata</taxon>
        <taxon>Vertebrata</taxon>
        <taxon>Euteleostomi</taxon>
        <taxon>Actinopterygii</taxon>
        <taxon>Neopterygii</taxon>
        <taxon>Teleostei</taxon>
        <taxon>Neoteleostei</taxon>
        <taxon>Acanthomorphata</taxon>
        <taxon>Eupercaria</taxon>
        <taxon>Spariformes</taxon>
        <taxon>Sparidae</taxon>
        <taxon>Sparus</taxon>
    </lineage>
</organism>
<protein>
    <submittedName>
        <fullName evidence="2">Serine-rich adhesin for platelets-like</fullName>
    </submittedName>
</protein>
<feature type="region of interest" description="Disordered" evidence="1">
    <location>
        <begin position="862"/>
        <end position="934"/>
    </location>
</feature>
<feature type="compositionally biased region" description="Polar residues" evidence="1">
    <location>
        <begin position="664"/>
        <end position="683"/>
    </location>
</feature>
<feature type="compositionally biased region" description="Low complexity" evidence="1">
    <location>
        <begin position="653"/>
        <end position="663"/>
    </location>
</feature>
<dbReference type="RefSeq" id="XP_030293081.1">
    <property type="nucleotide sequence ID" value="XM_030437221.1"/>
</dbReference>
<dbReference type="GeneID" id="115593638"/>
<name>A0A671TV84_SPAAU</name>
<evidence type="ECO:0000256" key="1">
    <source>
        <dbReference type="SAM" id="MobiDB-lite"/>
    </source>
</evidence>
<accession>A0A671TV84</accession>
<dbReference type="GeneTree" id="ENSGT00390000017848"/>
<keyword evidence="3" id="KW-1185">Reference proteome</keyword>
<reference evidence="2" key="3">
    <citation type="submission" date="2025-09" db="UniProtKB">
        <authorList>
            <consortium name="Ensembl"/>
        </authorList>
    </citation>
    <scope>IDENTIFICATION</scope>
</reference>
<dbReference type="AlphaFoldDB" id="A0A671TV84"/>
<feature type="compositionally biased region" description="Polar residues" evidence="1">
    <location>
        <begin position="872"/>
        <end position="929"/>
    </location>
</feature>
<feature type="compositionally biased region" description="Polar residues" evidence="1">
    <location>
        <begin position="551"/>
        <end position="605"/>
    </location>
</feature>
<feature type="compositionally biased region" description="Polar residues" evidence="1">
    <location>
        <begin position="526"/>
        <end position="538"/>
    </location>
</feature>
<dbReference type="Proteomes" id="UP000472265">
    <property type="component" value="Chromosome 13"/>
</dbReference>
<evidence type="ECO:0000313" key="3">
    <source>
        <dbReference type="Proteomes" id="UP000472265"/>
    </source>
</evidence>
<feature type="region of interest" description="Disordered" evidence="1">
    <location>
        <begin position="551"/>
        <end position="626"/>
    </location>
</feature>
<dbReference type="InterPro" id="IPR029337">
    <property type="entry name" value="INSYN2"/>
</dbReference>
<evidence type="ECO:0000313" key="2">
    <source>
        <dbReference type="Ensembl" id="ENSSAUP00010005271.1"/>
    </source>
</evidence>
<reference evidence="2" key="1">
    <citation type="submission" date="2021-04" db="EMBL/GenBank/DDBJ databases">
        <authorList>
            <consortium name="Wellcome Sanger Institute Data Sharing"/>
        </authorList>
    </citation>
    <scope>NUCLEOTIDE SEQUENCE [LARGE SCALE GENOMIC DNA]</scope>
</reference>
<sequence>MGRRAADLTTPVPVLGVPALAGVRGWRTTVGDRVGGALLQTWGPHCSVGVQTSPGIIRPPTELSVQLTDTLSTPSDKITQASSSYITKETEYREILLLTKSDKEKRAILKQKSGEAKTKKEVTFRALGEASKDVTCSQRSSSGTYCYARAIKTNPHFAGTVTSVRPKLKPSARYTNGSVVDSEAIGGISLDSDEAESVRSGRNQTKPQGHYAEQSGKSLLLSATRPFGLPQKICGHCGGRQSVANTVVALGEKGSTADACLGEKGLNSLSTCTQFQMPHKLHEISDSITNRDKRTHITVNPHLLYLSEELKYRKTPHPACPVHSRNNLVTLSQAHAASDTTQPTTILHAKTITVTKATIETRQDDPRTKPSQEGKIPRPTTLALTPQMATATKPNNPHSNTYPLKTLQQQHTVPQNVCVSVHATPENTLSLPSNLYTTASITNMHQTTINTALMSTESIPAKAAKHETLHSTRVSVASNTTNSAGRTLKCPTVSLAANASDPIHKLEATAHPIPQASPDPGHKMQENPSSNTDSKPQIKTSVIDTAGFPTFDSTAHTTTPDFNLNHNSNSDQITHTSTKNTTAPSQIKPEYSNSEPTLHVSTASPNAAPHAAKPQDSRARLLSSAASSSTSTCSSALYKYIALRNSSVNLKNSPPTAAASSSTLTGDQRNACSSGTASLQPADTTRHSGELGHNEAILACQRSQTQAADNRTKTVNKSVVSHQGNDSATAPAALSELINVSEHRDRGSDPSGPKSTIIPNTDKFNGNLINKLVVYESKQHENSNPSQVTGLQNYISLIESNSSCLQGCINTEQQRLAHYQGYTEAEREGQRAACPPVKTAEEAGANREKFAMGTSARHANIKLKSSADEPTRLNNPTKTNSEPIISSLENTVHTTTAESSSPQYLDTSSLPQAHTSPELSFTPASSNNKGELCPHASQECNSILPSSTMHLASLPRLQPCDTQAIVRPDSKFSPARPQQPCPEDTSLAHSHPADAALLLPPSPQCCKSAALQQRLETVEANLAANKDRITTLLNIIHDLETCHTPSSGRRGCKTGQDLKNCSTCQKTACIVYSVEYDFRQQERRFLEVLNRSARGNNAFSQPPNFSLLRNIVIKNLSKSKVKSKKLCKTLFKWLPRKIQQV</sequence>
<dbReference type="PANTHER" id="PTHR28682:SF2">
    <property type="entry name" value="PROTEIN INSYN2B"/>
    <property type="match status" value="1"/>
</dbReference>
<gene>
    <name evidence="2" type="primary">LOC115593638</name>
</gene>
<feature type="region of interest" description="Disordered" evidence="1">
    <location>
        <begin position="649"/>
        <end position="688"/>
    </location>
</feature>
<dbReference type="Ensembl" id="ENSSAUT00010005672.1">
    <property type="protein sequence ID" value="ENSSAUP00010005271.1"/>
    <property type="gene ID" value="ENSSAUG00010002653.1"/>
</dbReference>
<feature type="region of interest" description="Disordered" evidence="1">
    <location>
        <begin position="742"/>
        <end position="762"/>
    </location>
</feature>
<dbReference type="OMA" id="CAETEHE"/>
<dbReference type="Pfam" id="PF15265">
    <property type="entry name" value="FAM196"/>
    <property type="match status" value="1"/>
</dbReference>
<feature type="region of interest" description="Disordered" evidence="1">
    <location>
        <begin position="191"/>
        <end position="212"/>
    </location>
</feature>
<proteinExistence type="predicted"/>
<dbReference type="PANTHER" id="PTHR28682">
    <property type="entry name" value="INHIBITORY SYNAPTIC FACTOR 2A-RELATED"/>
    <property type="match status" value="1"/>
</dbReference>
<dbReference type="OrthoDB" id="8924994at2759"/>
<feature type="region of interest" description="Disordered" evidence="1">
    <location>
        <begin position="511"/>
        <end position="538"/>
    </location>
</feature>
<feature type="compositionally biased region" description="Polar residues" evidence="1">
    <location>
        <begin position="753"/>
        <end position="762"/>
    </location>
</feature>